<sequence>MDDVYGILTIILLFSLATPADLACLAGCTCTDDHLGRSLQCMEAPMAQIPDNIPRDFTKIRIENCHLTELPPGSFSAVVRLEFLWLNFNEITLMNVKSLEGLANLTELRLQGNKLTSIPWTAFQDTPKLKILDLKHNRLDVLPEHALRFLPGLTYLDLSFNNLNIISKDVFLNWPLYQKTEKTWSKEGIVSNVVLALHDNPWKCDCRLKGFVEFIRAVNPPIILMNSYLMCKSPDSKVSKFFHEIQLKTCVKPDASSPDANVTLPLGSNATLECLVKARPAPSIHWTYSLKMIRGFAGKNDDTFSSHLLIPSLHLADRGVYTCSANNFIGNSSASVLVSISNPNSSAPLPPPVPILSPDENPYIDIRIAKQTVYGITLEWFAATENPTETWYTIHFGKYDSPKKDMTYIGPGINTYSVENLLPVTKYEVCVALKNHPPREGQCVVFVTGNDVSEMEQRERLIHIIVLVCAMVLAVPAGMYACTTESRIGCAGKCLGFCKRRKRHGDMQEMERQGTFDSLQAASSETLCRDDKPKDRGRGGSAAQLY</sequence>
<name>A0A3B4B732_9GOBI</name>
<accession>A0A3B4B732</accession>
<feature type="compositionally biased region" description="Basic and acidic residues" evidence="6">
    <location>
        <begin position="527"/>
        <end position="538"/>
    </location>
</feature>
<dbReference type="PANTHER" id="PTHR45842:SF14">
    <property type="entry name" value="LEUCINE-RICH REPEAT, IMMUNOGLOBULIN-LIKE DOMAIN AND TRANSMEMBRANE DOMAIN-CONTAINING PROTEIN 2"/>
    <property type="match status" value="1"/>
</dbReference>
<feature type="chain" id="PRO_5017470939" description="Ig-like domain-containing protein" evidence="8">
    <location>
        <begin position="23"/>
        <end position="546"/>
    </location>
</feature>
<dbReference type="SUPFAM" id="SSF52058">
    <property type="entry name" value="L domain-like"/>
    <property type="match status" value="1"/>
</dbReference>
<dbReference type="STRING" id="409849.ENSPMGP00000025502"/>
<dbReference type="InterPro" id="IPR036116">
    <property type="entry name" value="FN3_sf"/>
</dbReference>
<dbReference type="Pfam" id="PF13855">
    <property type="entry name" value="LRR_8"/>
    <property type="match status" value="1"/>
</dbReference>
<dbReference type="SUPFAM" id="SSF48726">
    <property type="entry name" value="Immunoglobulin"/>
    <property type="match status" value="1"/>
</dbReference>
<dbReference type="Gene3D" id="2.60.40.10">
    <property type="entry name" value="Immunoglobulins"/>
    <property type="match status" value="1"/>
</dbReference>
<dbReference type="InterPro" id="IPR013783">
    <property type="entry name" value="Ig-like_fold"/>
</dbReference>
<evidence type="ECO:0000256" key="8">
    <source>
        <dbReference type="SAM" id="SignalP"/>
    </source>
</evidence>
<keyword evidence="7" id="KW-0812">Transmembrane</keyword>
<dbReference type="SMART" id="SM00082">
    <property type="entry name" value="LRRCT"/>
    <property type="match status" value="1"/>
</dbReference>
<evidence type="ECO:0000256" key="4">
    <source>
        <dbReference type="ARBA" id="ARBA00023157"/>
    </source>
</evidence>
<keyword evidence="2 8" id="KW-0732">Signal</keyword>
<evidence type="ECO:0000256" key="6">
    <source>
        <dbReference type="SAM" id="MobiDB-lite"/>
    </source>
</evidence>
<dbReference type="AlphaFoldDB" id="A0A3B4B732"/>
<dbReference type="InterPro" id="IPR001611">
    <property type="entry name" value="Leu-rich_rpt"/>
</dbReference>
<keyword evidence="3" id="KW-0677">Repeat</keyword>
<keyword evidence="7" id="KW-1133">Transmembrane helix</keyword>
<dbReference type="InterPro" id="IPR003598">
    <property type="entry name" value="Ig_sub2"/>
</dbReference>
<evidence type="ECO:0000256" key="1">
    <source>
        <dbReference type="ARBA" id="ARBA00022614"/>
    </source>
</evidence>
<keyword evidence="11" id="KW-1185">Reference proteome</keyword>
<dbReference type="InterPro" id="IPR050467">
    <property type="entry name" value="LRFN"/>
</dbReference>
<feature type="domain" description="Ig-like" evidence="9">
    <location>
        <begin position="253"/>
        <end position="341"/>
    </location>
</feature>
<dbReference type="InterPro" id="IPR032675">
    <property type="entry name" value="LRR_dom_sf"/>
</dbReference>
<proteinExistence type="predicted"/>
<reference evidence="10" key="1">
    <citation type="submission" date="2025-08" db="UniProtKB">
        <authorList>
            <consortium name="Ensembl"/>
        </authorList>
    </citation>
    <scope>IDENTIFICATION</scope>
</reference>
<evidence type="ECO:0000256" key="5">
    <source>
        <dbReference type="ARBA" id="ARBA00023319"/>
    </source>
</evidence>
<dbReference type="InterPro" id="IPR007110">
    <property type="entry name" value="Ig-like_dom"/>
</dbReference>
<dbReference type="Proteomes" id="UP000261520">
    <property type="component" value="Unplaced"/>
</dbReference>
<dbReference type="SMART" id="SM00409">
    <property type="entry name" value="IG"/>
    <property type="match status" value="1"/>
</dbReference>
<organism evidence="10 11">
    <name type="scientific">Periophthalmus magnuspinnatus</name>
    <dbReference type="NCBI Taxonomy" id="409849"/>
    <lineage>
        <taxon>Eukaryota</taxon>
        <taxon>Metazoa</taxon>
        <taxon>Chordata</taxon>
        <taxon>Craniata</taxon>
        <taxon>Vertebrata</taxon>
        <taxon>Euteleostomi</taxon>
        <taxon>Actinopterygii</taxon>
        <taxon>Neopterygii</taxon>
        <taxon>Teleostei</taxon>
        <taxon>Neoteleostei</taxon>
        <taxon>Acanthomorphata</taxon>
        <taxon>Gobiaria</taxon>
        <taxon>Gobiiformes</taxon>
        <taxon>Gobioidei</taxon>
        <taxon>Gobiidae</taxon>
        <taxon>Oxudercinae</taxon>
        <taxon>Periophthalmus</taxon>
    </lineage>
</organism>
<dbReference type="PANTHER" id="PTHR45842">
    <property type="entry name" value="SYNAPTIC ADHESION-LIKE MOLECULE SALM"/>
    <property type="match status" value="1"/>
</dbReference>
<reference evidence="10" key="2">
    <citation type="submission" date="2025-09" db="UniProtKB">
        <authorList>
            <consortium name="Ensembl"/>
        </authorList>
    </citation>
    <scope>IDENTIFICATION</scope>
</reference>
<dbReference type="SMART" id="SM00408">
    <property type="entry name" value="IGc2"/>
    <property type="match status" value="1"/>
</dbReference>
<evidence type="ECO:0000259" key="9">
    <source>
        <dbReference type="PROSITE" id="PS50835"/>
    </source>
</evidence>
<dbReference type="InterPro" id="IPR003599">
    <property type="entry name" value="Ig_sub"/>
</dbReference>
<dbReference type="SUPFAM" id="SSF49265">
    <property type="entry name" value="Fibronectin type III"/>
    <property type="match status" value="1"/>
</dbReference>
<feature type="region of interest" description="Disordered" evidence="6">
    <location>
        <begin position="527"/>
        <end position="546"/>
    </location>
</feature>
<dbReference type="PROSITE" id="PS50835">
    <property type="entry name" value="IG_LIKE"/>
    <property type="match status" value="1"/>
</dbReference>
<evidence type="ECO:0000313" key="10">
    <source>
        <dbReference type="Ensembl" id="ENSPMGP00000025502.1"/>
    </source>
</evidence>
<evidence type="ECO:0000313" key="11">
    <source>
        <dbReference type="Proteomes" id="UP000261520"/>
    </source>
</evidence>
<feature type="transmembrane region" description="Helical" evidence="7">
    <location>
        <begin position="461"/>
        <end position="483"/>
    </location>
</feature>
<dbReference type="SMART" id="SM00369">
    <property type="entry name" value="LRR_TYP"/>
    <property type="match status" value="4"/>
</dbReference>
<dbReference type="Ensembl" id="ENSPMGT00000027158.1">
    <property type="protein sequence ID" value="ENSPMGP00000025502.1"/>
    <property type="gene ID" value="ENSPMGG00000020575.1"/>
</dbReference>
<dbReference type="InterPro" id="IPR000483">
    <property type="entry name" value="Cys-rich_flank_reg_C"/>
</dbReference>
<dbReference type="InterPro" id="IPR036179">
    <property type="entry name" value="Ig-like_dom_sf"/>
</dbReference>
<keyword evidence="4" id="KW-1015">Disulfide bond</keyword>
<feature type="signal peptide" evidence="8">
    <location>
        <begin position="1"/>
        <end position="22"/>
    </location>
</feature>
<evidence type="ECO:0000256" key="3">
    <source>
        <dbReference type="ARBA" id="ARBA00022737"/>
    </source>
</evidence>
<dbReference type="Gene3D" id="3.80.10.10">
    <property type="entry name" value="Ribonuclease Inhibitor"/>
    <property type="match status" value="1"/>
</dbReference>
<evidence type="ECO:0000256" key="7">
    <source>
        <dbReference type="SAM" id="Phobius"/>
    </source>
</evidence>
<keyword evidence="5" id="KW-0393">Immunoglobulin domain</keyword>
<keyword evidence="7" id="KW-0472">Membrane</keyword>
<evidence type="ECO:0000256" key="2">
    <source>
        <dbReference type="ARBA" id="ARBA00022729"/>
    </source>
</evidence>
<dbReference type="Pfam" id="PF13927">
    <property type="entry name" value="Ig_3"/>
    <property type="match status" value="1"/>
</dbReference>
<protein>
    <recommendedName>
        <fullName evidence="9">Ig-like domain-containing protein</fullName>
    </recommendedName>
</protein>
<dbReference type="PROSITE" id="PS51450">
    <property type="entry name" value="LRR"/>
    <property type="match status" value="2"/>
</dbReference>
<dbReference type="InterPro" id="IPR003591">
    <property type="entry name" value="Leu-rich_rpt_typical-subtyp"/>
</dbReference>
<keyword evidence="1" id="KW-0433">Leucine-rich repeat</keyword>